<proteinExistence type="predicted"/>
<dbReference type="RefSeq" id="WP_133263855.1">
    <property type="nucleotide sequence ID" value="NZ_SJCY01000019.1"/>
</dbReference>
<name>A0A4R5MIB6_9SPHI</name>
<dbReference type="AlphaFoldDB" id="A0A4R5MIB6"/>
<dbReference type="OrthoDB" id="1524522at2"/>
<feature type="signal peptide" evidence="1">
    <location>
        <begin position="1"/>
        <end position="19"/>
    </location>
</feature>
<comment type="caution">
    <text evidence="2">The sequence shown here is derived from an EMBL/GenBank/DDBJ whole genome shotgun (WGS) entry which is preliminary data.</text>
</comment>
<evidence type="ECO:0008006" key="4">
    <source>
        <dbReference type="Google" id="ProtNLM"/>
    </source>
</evidence>
<evidence type="ECO:0000256" key="1">
    <source>
        <dbReference type="SAM" id="SignalP"/>
    </source>
</evidence>
<gene>
    <name evidence="2" type="ORF">EZJ43_16655</name>
</gene>
<reference evidence="2 3" key="1">
    <citation type="submission" date="2019-02" db="EMBL/GenBank/DDBJ databases">
        <title>Pedobacter sp. nov., a novel speices isolated from soil of pinguins habitat in Antarcitica.</title>
        <authorList>
            <person name="He R.-H."/>
        </authorList>
    </citation>
    <scope>NUCLEOTIDE SEQUENCE [LARGE SCALE GENOMIC DNA]</scope>
    <source>
        <strain evidence="2 3">E01020</strain>
    </source>
</reference>
<protein>
    <recommendedName>
        <fullName evidence="4">DNA-binding protein</fullName>
    </recommendedName>
</protein>
<dbReference type="Proteomes" id="UP000295668">
    <property type="component" value="Unassembled WGS sequence"/>
</dbReference>
<evidence type="ECO:0000313" key="2">
    <source>
        <dbReference type="EMBL" id="TDG34835.1"/>
    </source>
</evidence>
<keyword evidence="3" id="KW-1185">Reference proteome</keyword>
<feature type="chain" id="PRO_5020886133" description="DNA-binding protein" evidence="1">
    <location>
        <begin position="20"/>
        <end position="116"/>
    </location>
</feature>
<evidence type="ECO:0000313" key="3">
    <source>
        <dbReference type="Proteomes" id="UP000295668"/>
    </source>
</evidence>
<keyword evidence="1" id="KW-0732">Signal</keyword>
<accession>A0A4R5MIB6</accession>
<organism evidence="2 3">
    <name type="scientific">Pedobacter changchengzhani</name>
    <dbReference type="NCBI Taxonomy" id="2529274"/>
    <lineage>
        <taxon>Bacteria</taxon>
        <taxon>Pseudomonadati</taxon>
        <taxon>Bacteroidota</taxon>
        <taxon>Sphingobacteriia</taxon>
        <taxon>Sphingobacteriales</taxon>
        <taxon>Sphingobacteriaceae</taxon>
        <taxon>Pedobacter</taxon>
    </lineage>
</organism>
<sequence>MKKIILLTLLTASFFVAKSQTMILAKDIAQNVGKNVIICDSVYSVKSFEKMSLLNIGNAYPKEYFTIVVNKIDEGKFPSPPSAMFIGNKICVTGIVSEYKGKMQIVVTEPKQIIVK</sequence>
<dbReference type="EMBL" id="SJCY01000019">
    <property type="protein sequence ID" value="TDG34835.1"/>
    <property type="molecule type" value="Genomic_DNA"/>
</dbReference>